<dbReference type="RefSeq" id="XP_018004422.1">
    <property type="nucleotide sequence ID" value="XM_018149015.1"/>
</dbReference>
<reference evidence="2 3" key="1">
    <citation type="submission" date="2015-06" db="EMBL/GenBank/DDBJ databases">
        <title>Draft genome of the ant-associated black yeast Phialophora attae CBS 131958.</title>
        <authorList>
            <person name="Moreno L.F."/>
            <person name="Stielow B.J."/>
            <person name="de Hoog S."/>
            <person name="Vicente V.A."/>
            <person name="Weiss V.A."/>
            <person name="de Vries M."/>
            <person name="Cruz L.M."/>
            <person name="Souza E.M."/>
        </authorList>
    </citation>
    <scope>NUCLEOTIDE SEQUENCE [LARGE SCALE GENOMIC DNA]</scope>
    <source>
        <strain evidence="2 3">CBS 131958</strain>
    </source>
</reference>
<name>A0A0N0NR61_9EURO</name>
<proteinExistence type="predicted"/>
<dbReference type="VEuPathDB" id="FungiDB:AB675_8560"/>
<dbReference type="AlphaFoldDB" id="A0A0N0NR61"/>
<feature type="region of interest" description="Disordered" evidence="1">
    <location>
        <begin position="1"/>
        <end position="61"/>
    </location>
</feature>
<evidence type="ECO:0000313" key="2">
    <source>
        <dbReference type="EMBL" id="KPI44459.1"/>
    </source>
</evidence>
<sequence length="663" mass="75975">MVTKHDLGQRQKVKARDERRRRSREKKTRLREHDMESRLGESAVEASQSREQEGEAKGHESSGLLAALSSDALGIGNLGSFFHAGDTRLEVAARHGPIPLVPEGSKALKWRASMVHNNPGEGLTQTKYSDPAVIRDLGFNVMVKNDGRPPHTAITWDSFDSDIFPNGTDGRAWVEQRAAEIDEEIKAIHQSGMKAMYWSDVFVLPKSLIKKYSSMLKDDQGRWSLDSPEMIAITKYMFDAVFERFPDLDGLVIRTGEIYTHDVPFHRGRSPITNGTESHIQLLKILEEVVIHKHKKMVFYRTWSFDGFHTDPYYYRQVTDAIKPNKRLVMVIKHTAGDFWRTLPFNPTLGIGSHDFMVEIQCQREYEGKGAIPNYVMKGVIEGFDENVLDDGPKSLRDLRGNELFQGVLAWPRGGGWHGPYPANELWIDMNVEVLARWAQRPNEKEEDLFFYWVQRKLGLDYESARNLREIALLSARGTLLGHYSLDHQIMNLPWTRDFFIGGADAALKADFNAIINEGLVDAVLSEKALAVYLWEMLPGPARYVHFKDRKLREFVDHSIEYAILLYTIIWRSWIVQLKGMEGDRTGNHDQEAMQIGIEAYDLALSRYMALSGEANATDMVSSLYTPFQYRNTDPDPVFGVNHSMNMWRWVMENKTQVFREEL</sequence>
<evidence type="ECO:0000313" key="3">
    <source>
        <dbReference type="Proteomes" id="UP000038010"/>
    </source>
</evidence>
<gene>
    <name evidence="2" type="ORF">AB675_8560</name>
</gene>
<dbReference type="InterPro" id="IPR017853">
    <property type="entry name" value="GH"/>
</dbReference>
<dbReference type="OrthoDB" id="5572375at2759"/>
<protein>
    <submittedName>
        <fullName evidence="2">Uncharacterized protein</fullName>
    </submittedName>
</protein>
<evidence type="ECO:0000256" key="1">
    <source>
        <dbReference type="SAM" id="MobiDB-lite"/>
    </source>
</evidence>
<comment type="caution">
    <text evidence="2">The sequence shown here is derived from an EMBL/GenBank/DDBJ whole genome shotgun (WGS) entry which is preliminary data.</text>
</comment>
<dbReference type="GeneID" id="28740895"/>
<feature type="compositionally biased region" description="Basic and acidic residues" evidence="1">
    <location>
        <begin position="1"/>
        <end position="20"/>
    </location>
</feature>
<dbReference type="STRING" id="1664694.A0A0N0NR61"/>
<feature type="compositionally biased region" description="Basic and acidic residues" evidence="1">
    <location>
        <begin position="48"/>
        <end position="60"/>
    </location>
</feature>
<dbReference type="Proteomes" id="UP000038010">
    <property type="component" value="Unassembled WGS sequence"/>
</dbReference>
<organism evidence="2 3">
    <name type="scientific">Cyphellophora attinorum</name>
    <dbReference type="NCBI Taxonomy" id="1664694"/>
    <lineage>
        <taxon>Eukaryota</taxon>
        <taxon>Fungi</taxon>
        <taxon>Dikarya</taxon>
        <taxon>Ascomycota</taxon>
        <taxon>Pezizomycotina</taxon>
        <taxon>Eurotiomycetes</taxon>
        <taxon>Chaetothyriomycetidae</taxon>
        <taxon>Chaetothyriales</taxon>
        <taxon>Cyphellophoraceae</taxon>
        <taxon>Cyphellophora</taxon>
    </lineage>
</organism>
<keyword evidence="3" id="KW-1185">Reference proteome</keyword>
<dbReference type="SUPFAM" id="SSF51445">
    <property type="entry name" value="(Trans)glycosidases"/>
    <property type="match status" value="1"/>
</dbReference>
<feature type="compositionally biased region" description="Basic residues" evidence="1">
    <location>
        <begin position="21"/>
        <end position="30"/>
    </location>
</feature>
<accession>A0A0N0NR61</accession>
<dbReference type="EMBL" id="LFJN01000003">
    <property type="protein sequence ID" value="KPI44459.1"/>
    <property type="molecule type" value="Genomic_DNA"/>
</dbReference>